<evidence type="ECO:0000259" key="1">
    <source>
        <dbReference type="Pfam" id="PF07726"/>
    </source>
</evidence>
<dbReference type="PANTHER" id="PTHR42759:SF5">
    <property type="entry name" value="METHANOL DEHYDROGENASE REGULATOR"/>
    <property type="match status" value="1"/>
</dbReference>
<dbReference type="EMBL" id="JACOQK010000001">
    <property type="protein sequence ID" value="MBC5786985.1"/>
    <property type="molecule type" value="Genomic_DNA"/>
</dbReference>
<reference evidence="3 4" key="1">
    <citation type="submission" date="2020-08" db="EMBL/GenBank/DDBJ databases">
        <title>Genome public.</title>
        <authorList>
            <person name="Liu C."/>
            <person name="Sun Q."/>
        </authorList>
    </citation>
    <scope>NUCLEOTIDE SEQUENCE [LARGE SCALE GENOMIC DNA]</scope>
    <source>
        <strain evidence="3 4">NSJ-27</strain>
    </source>
</reference>
<keyword evidence="4" id="KW-1185">Reference proteome</keyword>
<dbReference type="SUPFAM" id="SSF52540">
    <property type="entry name" value="P-loop containing nucleoside triphosphate hydrolases"/>
    <property type="match status" value="1"/>
</dbReference>
<proteinExistence type="predicted"/>
<dbReference type="InterPro" id="IPR050764">
    <property type="entry name" value="CbbQ/NirQ/NorQ/GpvN"/>
</dbReference>
<evidence type="ECO:0000259" key="2">
    <source>
        <dbReference type="Pfam" id="PF17863"/>
    </source>
</evidence>
<name>A0ABR7IPC4_9CLOT</name>
<dbReference type="InterPro" id="IPR027417">
    <property type="entry name" value="P-loop_NTPase"/>
</dbReference>
<comment type="caution">
    <text evidence="3">The sequence shown here is derived from an EMBL/GenBank/DDBJ whole genome shotgun (WGS) entry which is preliminary data.</text>
</comment>
<dbReference type="InterPro" id="IPR011703">
    <property type="entry name" value="ATPase_AAA-3"/>
</dbReference>
<dbReference type="RefSeq" id="WP_186996148.1">
    <property type="nucleotide sequence ID" value="NZ_JACOQK010000001.1"/>
</dbReference>
<dbReference type="CDD" id="cd00009">
    <property type="entry name" value="AAA"/>
    <property type="match status" value="1"/>
</dbReference>
<organism evidence="3 4">
    <name type="scientific">Clostridium facile</name>
    <dbReference type="NCBI Taxonomy" id="2763035"/>
    <lineage>
        <taxon>Bacteria</taxon>
        <taxon>Bacillati</taxon>
        <taxon>Bacillota</taxon>
        <taxon>Clostridia</taxon>
        <taxon>Eubacteriales</taxon>
        <taxon>Clostridiaceae</taxon>
        <taxon>Clostridium</taxon>
    </lineage>
</organism>
<gene>
    <name evidence="3" type="ORF">H8Z77_02965</name>
</gene>
<feature type="domain" description="ATPase AAA-3" evidence="1">
    <location>
        <begin position="35"/>
        <end position="165"/>
    </location>
</feature>
<sequence>MRDKAFAIIEEIKKAVLGKDDVIQKILMVILAKGHILLEDNPGVGKTTMALAFSKAMELDYKRIQFTPEIMPADVVGFSVYQKDTGTMEYQPGAILCNLFLADEINRTSSKTQSALLEAMEEGSVTVDGITREIPQPFTVIATENPMGSAGTQLLPESQLDRFMVRLSIGYPKLEDEVEILKRLKGKSGLEEVHCVVTASDLLEMQQQVEEVHIDDSIYEYIARLVVATRDHPHIRMGVSPRGSIALVRLSRAAAWINNRDYVVPKDIEQILYDVLEHRLVLNAQAKVEGTTKHSLLQEILKSTPAPKLV</sequence>
<dbReference type="PANTHER" id="PTHR42759">
    <property type="entry name" value="MOXR FAMILY PROTEIN"/>
    <property type="match status" value="1"/>
</dbReference>
<protein>
    <submittedName>
        <fullName evidence="3">MoxR family ATPase</fullName>
    </submittedName>
</protein>
<dbReference type="Pfam" id="PF07726">
    <property type="entry name" value="AAA_3"/>
    <property type="match status" value="1"/>
</dbReference>
<accession>A0ABR7IPC4</accession>
<feature type="domain" description="ChlI/MoxR AAA lid" evidence="2">
    <location>
        <begin position="228"/>
        <end position="300"/>
    </location>
</feature>
<dbReference type="Gene3D" id="1.10.8.80">
    <property type="entry name" value="Magnesium chelatase subunit I, C-Terminal domain"/>
    <property type="match status" value="1"/>
</dbReference>
<dbReference type="Gene3D" id="3.40.50.300">
    <property type="entry name" value="P-loop containing nucleotide triphosphate hydrolases"/>
    <property type="match status" value="1"/>
</dbReference>
<evidence type="ECO:0000313" key="4">
    <source>
        <dbReference type="Proteomes" id="UP000649151"/>
    </source>
</evidence>
<dbReference type="PIRSF" id="PIRSF002849">
    <property type="entry name" value="AAA_ATPase_chaperone_MoxR_prd"/>
    <property type="match status" value="1"/>
</dbReference>
<dbReference type="Pfam" id="PF17863">
    <property type="entry name" value="AAA_lid_2"/>
    <property type="match status" value="1"/>
</dbReference>
<dbReference type="Proteomes" id="UP000649151">
    <property type="component" value="Unassembled WGS sequence"/>
</dbReference>
<dbReference type="InterPro" id="IPR041628">
    <property type="entry name" value="ChlI/MoxR_AAA_lid"/>
</dbReference>
<evidence type="ECO:0000313" key="3">
    <source>
        <dbReference type="EMBL" id="MBC5786985.1"/>
    </source>
</evidence>